<proteinExistence type="predicted"/>
<dbReference type="Proteomes" id="UP001490365">
    <property type="component" value="Unassembled WGS sequence"/>
</dbReference>
<name>A0ABV1TFZ9_9ACTN</name>
<sequence length="95" mass="10973">MSRRQNTERIFKELEEIQEALNDPAIGLGTFHQDQDQLRRKILENVQQGTAGLREENRELRRRQERMLSDLGDTRRSCPFSWCSRSTGGRVGGVG</sequence>
<evidence type="ECO:0000313" key="1">
    <source>
        <dbReference type="EMBL" id="MER6268604.1"/>
    </source>
</evidence>
<evidence type="ECO:0000313" key="2">
    <source>
        <dbReference type="Proteomes" id="UP001490365"/>
    </source>
</evidence>
<comment type="caution">
    <text evidence="1">The sequence shown here is derived from an EMBL/GenBank/DDBJ whole genome shotgun (WGS) entry which is preliminary data.</text>
</comment>
<gene>
    <name evidence="1" type="ORF">ABT211_15035</name>
</gene>
<dbReference type="RefSeq" id="WP_351957202.1">
    <property type="nucleotide sequence ID" value="NZ_JBEOZM010000005.1"/>
</dbReference>
<keyword evidence="2" id="KW-1185">Reference proteome</keyword>
<protein>
    <submittedName>
        <fullName evidence="1">Uncharacterized protein</fullName>
    </submittedName>
</protein>
<organism evidence="1 2">
    <name type="scientific">Streptomyces sp. 900105755</name>
    <dbReference type="NCBI Taxonomy" id="3154389"/>
    <lineage>
        <taxon>Bacteria</taxon>
        <taxon>Bacillati</taxon>
        <taxon>Actinomycetota</taxon>
        <taxon>Actinomycetes</taxon>
        <taxon>Kitasatosporales</taxon>
        <taxon>Streptomycetaceae</taxon>
        <taxon>Streptomyces</taxon>
    </lineage>
</organism>
<accession>A0ABV1TFZ9</accession>
<reference evidence="1 2" key="1">
    <citation type="submission" date="2024-06" db="EMBL/GenBank/DDBJ databases">
        <title>The Natural Products Discovery Center: Release of the First 8490 Sequenced Strains for Exploring Actinobacteria Biosynthetic Diversity.</title>
        <authorList>
            <person name="Kalkreuter E."/>
            <person name="Kautsar S.A."/>
            <person name="Yang D."/>
            <person name="Bader C.D."/>
            <person name="Teijaro C.N."/>
            <person name="Fluegel L."/>
            <person name="Davis C.M."/>
            <person name="Simpson J.R."/>
            <person name="Lauterbach L."/>
            <person name="Steele A.D."/>
            <person name="Gui C."/>
            <person name="Meng S."/>
            <person name="Li G."/>
            <person name="Viehrig K."/>
            <person name="Ye F."/>
            <person name="Su P."/>
            <person name="Kiefer A.F."/>
            <person name="Nichols A."/>
            <person name="Cepeda A.J."/>
            <person name="Yan W."/>
            <person name="Fan B."/>
            <person name="Jiang Y."/>
            <person name="Adhikari A."/>
            <person name="Zheng C.-J."/>
            <person name="Schuster L."/>
            <person name="Cowan T.M."/>
            <person name="Smanski M.J."/>
            <person name="Chevrette M.G."/>
            <person name="De Carvalho L.P.S."/>
            <person name="Shen B."/>
        </authorList>
    </citation>
    <scope>NUCLEOTIDE SEQUENCE [LARGE SCALE GENOMIC DNA]</scope>
    <source>
        <strain evidence="1 2">NPDC001694</strain>
    </source>
</reference>
<dbReference type="EMBL" id="JBEOZM010000005">
    <property type="protein sequence ID" value="MER6268604.1"/>
    <property type="molecule type" value="Genomic_DNA"/>
</dbReference>